<reference evidence="2 3" key="1">
    <citation type="submission" date="2018-08" db="EMBL/GenBank/DDBJ databases">
        <title>Recombination of ecologically and evolutionarily significant loci maintains genetic cohesion in the Pseudomonas syringae species complex.</title>
        <authorList>
            <person name="Dillon M."/>
            <person name="Thakur S."/>
            <person name="Almeida R.N.D."/>
            <person name="Weir B.S."/>
            <person name="Guttman D.S."/>
        </authorList>
    </citation>
    <scope>NUCLEOTIDE SEQUENCE [LARGE SCALE GENOMIC DNA]</scope>
    <source>
        <strain evidence="2 3">88_10</strain>
    </source>
</reference>
<proteinExistence type="predicted"/>
<dbReference type="EMBL" id="RBNL01001157">
    <property type="protein sequence ID" value="RML92729.1"/>
    <property type="molecule type" value="Genomic_DNA"/>
</dbReference>
<comment type="caution">
    <text evidence="2">The sequence shown here is derived from an EMBL/GenBank/DDBJ whole genome shotgun (WGS) entry which is preliminary data.</text>
</comment>
<name>A0A3M2ZWZ3_PSEYM</name>
<gene>
    <name evidence="2" type="ORF">APX70_04384</name>
</gene>
<evidence type="ECO:0000256" key="1">
    <source>
        <dbReference type="SAM" id="MobiDB-lite"/>
    </source>
</evidence>
<feature type="region of interest" description="Disordered" evidence="1">
    <location>
        <begin position="30"/>
        <end position="49"/>
    </location>
</feature>
<protein>
    <submittedName>
        <fullName evidence="2">Uncharacterized protein</fullName>
    </submittedName>
</protein>
<accession>A0A3M2ZWZ3</accession>
<evidence type="ECO:0000313" key="3">
    <source>
        <dbReference type="Proteomes" id="UP000282378"/>
    </source>
</evidence>
<evidence type="ECO:0000313" key="2">
    <source>
        <dbReference type="EMBL" id="RML92729.1"/>
    </source>
</evidence>
<dbReference type="Proteomes" id="UP000282378">
    <property type="component" value="Unassembled WGS sequence"/>
</dbReference>
<feature type="compositionally biased region" description="Polar residues" evidence="1">
    <location>
        <begin position="39"/>
        <end position="49"/>
    </location>
</feature>
<feature type="non-terminal residue" evidence="2">
    <location>
        <position position="141"/>
    </location>
</feature>
<dbReference type="AlphaFoldDB" id="A0A3M2ZWZ3"/>
<sequence length="141" mass="16482">MFMILFPGKPPYSQQGGGSPSENIRAKKFPYRDFDDQENSSGENTPQGSWETIWNHLKKDVRVAFHRTFRDDDRISIDDWVGLLSRYRFSVEKKYLGNEIFPTSYFFIRDPIRVACGKCNTTITASKKYAENQAKRGRKVW</sequence>
<organism evidence="2 3">
    <name type="scientific">Pseudomonas syringae pv. maculicola</name>
    <dbReference type="NCBI Taxonomy" id="59511"/>
    <lineage>
        <taxon>Bacteria</taxon>
        <taxon>Pseudomonadati</taxon>
        <taxon>Pseudomonadota</taxon>
        <taxon>Gammaproteobacteria</taxon>
        <taxon>Pseudomonadales</taxon>
        <taxon>Pseudomonadaceae</taxon>
        <taxon>Pseudomonas</taxon>
    </lineage>
</organism>
<feature type="region of interest" description="Disordered" evidence="1">
    <location>
        <begin position="1"/>
        <end position="25"/>
    </location>
</feature>